<reference evidence="3 4" key="1">
    <citation type="submission" date="2019-03" db="EMBL/GenBank/DDBJ databases">
        <authorList>
            <person name="Kox A.R. M."/>
        </authorList>
    </citation>
    <scope>NUCLEOTIDE SEQUENCE [LARGE SCALE GENOMIC DNA]</scope>
    <source>
        <strain evidence="3">MTUNDRAET4 annotated genome</strain>
    </source>
</reference>
<dbReference type="PANTHER" id="PTHR40252">
    <property type="entry name" value="BLR0328 PROTEIN"/>
    <property type="match status" value="1"/>
</dbReference>
<protein>
    <recommendedName>
        <fullName evidence="5">FIST domain containing protein</fullName>
    </recommendedName>
</protein>
<gene>
    <name evidence="3" type="ORF">MTUNDRAET4_2659</name>
</gene>
<name>A0A4U8Z2D3_METTU</name>
<evidence type="ECO:0000313" key="4">
    <source>
        <dbReference type="Proteomes" id="UP000294360"/>
    </source>
</evidence>
<feature type="domain" description="FIST C-domain" evidence="2">
    <location>
        <begin position="234"/>
        <end position="364"/>
    </location>
</feature>
<accession>A0A4U8Z2D3</accession>
<evidence type="ECO:0000313" key="3">
    <source>
        <dbReference type="EMBL" id="VFU09546.1"/>
    </source>
</evidence>
<proteinExistence type="predicted"/>
<dbReference type="SMART" id="SM01204">
    <property type="entry name" value="FIST_C"/>
    <property type="match status" value="1"/>
</dbReference>
<dbReference type="Pfam" id="PF08495">
    <property type="entry name" value="FIST"/>
    <property type="match status" value="1"/>
</dbReference>
<dbReference type="Proteomes" id="UP000294360">
    <property type="component" value="Chromosome"/>
</dbReference>
<dbReference type="Pfam" id="PF10442">
    <property type="entry name" value="FIST_C"/>
    <property type="match status" value="1"/>
</dbReference>
<dbReference type="EMBL" id="LR536450">
    <property type="protein sequence ID" value="VFU09546.1"/>
    <property type="molecule type" value="Genomic_DNA"/>
</dbReference>
<dbReference type="KEGG" id="mtun:MTUNDRAET4_2659"/>
<dbReference type="SMART" id="SM00897">
    <property type="entry name" value="FIST"/>
    <property type="match status" value="1"/>
</dbReference>
<dbReference type="RefSeq" id="WP_134489944.1">
    <property type="nucleotide sequence ID" value="NZ_CP139089.1"/>
</dbReference>
<evidence type="ECO:0008006" key="5">
    <source>
        <dbReference type="Google" id="ProtNLM"/>
    </source>
</evidence>
<evidence type="ECO:0000259" key="1">
    <source>
        <dbReference type="SMART" id="SM00897"/>
    </source>
</evidence>
<dbReference type="InterPro" id="IPR013702">
    <property type="entry name" value="FIST_domain_N"/>
</dbReference>
<dbReference type="PANTHER" id="PTHR40252:SF2">
    <property type="entry name" value="BLR0328 PROTEIN"/>
    <property type="match status" value="1"/>
</dbReference>
<dbReference type="OrthoDB" id="9807948at2"/>
<feature type="domain" description="FIST" evidence="1">
    <location>
        <begin position="32"/>
        <end position="233"/>
    </location>
</feature>
<organism evidence="3 4">
    <name type="scientific">Methylocella tundrae</name>
    <dbReference type="NCBI Taxonomy" id="227605"/>
    <lineage>
        <taxon>Bacteria</taxon>
        <taxon>Pseudomonadati</taxon>
        <taxon>Pseudomonadota</taxon>
        <taxon>Alphaproteobacteria</taxon>
        <taxon>Hyphomicrobiales</taxon>
        <taxon>Beijerinckiaceae</taxon>
        <taxon>Methylocella</taxon>
    </lineage>
</organism>
<evidence type="ECO:0000259" key="2">
    <source>
        <dbReference type="SMART" id="SM01204"/>
    </source>
</evidence>
<sequence length="383" mass="41408">MAARCVIKRGFSTAPDPLTAVREFSETIAQPDIGLIVFFCSISFDLAILEPELRRAFEGIHVIGCTTSGEIAPIGYVDGSITGFSIAASHCRAASVGIENLSQFQMSDGHAATQQLVAAMNEKGLTLDPKDTFAMLLIDGMSGNEEVVLASIHLLMEMAPLLGGSAGDNLRLTGAFIYFDGAFHRDAALLTAIKINAPFRIVKCQHFIGSNMRMVVTSADPLKRKVFELNGEPAAREYARILGLPELTLTPAIFSEFPLMVKVGGDFHVRSIQAAHFDESLTFFCAIDEGVVLRLAQSEAVLQNLEAFFQSVKETLGPPELIIGFDCIHRSLALEKTQTKHLASELLAANNVIGFSTYGEQFSGMHLNQTFTAIAIGTPYDAD</sequence>
<dbReference type="AlphaFoldDB" id="A0A4U8Z2D3"/>
<dbReference type="InterPro" id="IPR019494">
    <property type="entry name" value="FIST_C"/>
</dbReference>